<protein>
    <recommendedName>
        <fullName evidence="5">Acetate CoA-transferase YdiF</fullName>
        <ecNumber evidence="5">2.8.3.8</ecNumber>
    </recommendedName>
</protein>
<dbReference type="NCBIfam" id="TIGR02429">
    <property type="entry name" value="pcaI_scoA_fam"/>
    <property type="match status" value="1"/>
</dbReference>
<dbReference type="PIRSF" id="PIRSF000858">
    <property type="entry name" value="SCOT-t"/>
    <property type="match status" value="1"/>
</dbReference>
<name>A0ABM6R3A8_PSEO1</name>
<dbReference type="PANTHER" id="PTHR13707:SF60">
    <property type="entry name" value="ACETATE COA-TRANSFERASE SUBUNIT ALPHA"/>
    <property type="match status" value="1"/>
</dbReference>
<comment type="pathway">
    <text evidence="2">Aromatic compound metabolism; beta-ketoadipate pathway; acetyl-CoA and succinyl-CoA from 3-oxoadipate: step 1/2.</text>
</comment>
<evidence type="ECO:0000256" key="5">
    <source>
        <dbReference type="PIRNR" id="PIRNR000858"/>
    </source>
</evidence>
<proteinExistence type="inferred from homology"/>
<sequence length="467" mass="49351">MTKIFASPEAAVADIPNGASVAIAGFGVGHSYPNSLVIALKDQGARDLCLVANSLGAGEYRPELLLENGQVSKVVLSFSARPGLPSLVEQRAASGDVQLEMVPQGILVERLRAAGAGLPAFYSPVTVGTPLAKGKELREFDGKAYVLEHALPVDYALVRGYRADASGNVEFRGSSMHFHPSFAKGARVAIVEVEEIVEVGTIPPERVGLPGIFVARVVLATKKVAIPKGALGRRAPDTRREYFGKPALSRLEFAQRAAALLPEHGYVNLGSGLPTLVASHVSGRSITLHAENGALGYELLGEDGVPDPDFFDAAGGFIDMRPGGALFDSVVSFEVARSGKLSAVLLGAYQVAQNGDLANWSVPGQVGGGIGGAMDLIAGASKLIIVMEHSDSKGRSKLVRECQYPLTAPQCVDVIVTDLALLVRRGNRFVLEEIAPGFSVEEIQQLTDMELLVADDVRIMRPDTKPV</sequence>
<organism evidence="6 7">
    <name type="scientific">Pseudomonas ogarae (strain DSM 112162 / CECT 30235 / F113)</name>
    <dbReference type="NCBI Taxonomy" id="1114970"/>
    <lineage>
        <taxon>Bacteria</taxon>
        <taxon>Pseudomonadati</taxon>
        <taxon>Pseudomonadota</taxon>
        <taxon>Gammaproteobacteria</taxon>
        <taxon>Pseudomonadales</taxon>
        <taxon>Pseudomonadaceae</taxon>
        <taxon>Pseudomonas</taxon>
    </lineage>
</organism>
<dbReference type="RefSeq" id="WP_014338893.1">
    <property type="nucleotide sequence ID" value="NC_016830.1"/>
</dbReference>
<dbReference type="InterPro" id="IPR004165">
    <property type="entry name" value="CoA_trans_fam_I"/>
</dbReference>
<comment type="catalytic activity">
    <reaction evidence="5">
        <text>an acyl-CoA + acetate = a carboxylate + acetyl-CoA</text>
        <dbReference type="Rhea" id="RHEA:13381"/>
        <dbReference type="ChEBI" id="CHEBI:29067"/>
        <dbReference type="ChEBI" id="CHEBI:30089"/>
        <dbReference type="ChEBI" id="CHEBI:57288"/>
        <dbReference type="ChEBI" id="CHEBI:58342"/>
        <dbReference type="EC" id="2.8.3.8"/>
    </reaction>
</comment>
<evidence type="ECO:0000256" key="3">
    <source>
        <dbReference type="ARBA" id="ARBA00007154"/>
    </source>
</evidence>
<evidence type="ECO:0000256" key="4">
    <source>
        <dbReference type="ARBA" id="ARBA00022679"/>
    </source>
</evidence>
<dbReference type="EC" id="2.8.3.8" evidence="5"/>
<dbReference type="PANTHER" id="PTHR13707">
    <property type="entry name" value="KETOACID-COENZYME A TRANSFERASE"/>
    <property type="match status" value="1"/>
</dbReference>
<accession>A0ABM6R3A8</accession>
<gene>
    <name evidence="6" type="ORF">C1C98_18655</name>
</gene>
<dbReference type="Proteomes" id="UP000235315">
    <property type="component" value="Chromosome"/>
</dbReference>
<keyword evidence="4 5" id="KW-0808">Transferase</keyword>
<comment type="catalytic activity">
    <reaction evidence="1">
        <text>3-oxoadipate + succinyl-CoA = 3-oxoadipyl-CoA + succinate</text>
        <dbReference type="Rhea" id="RHEA:12048"/>
        <dbReference type="ChEBI" id="CHEBI:15775"/>
        <dbReference type="ChEBI" id="CHEBI:30031"/>
        <dbReference type="ChEBI" id="CHEBI:57292"/>
        <dbReference type="ChEBI" id="CHEBI:57348"/>
        <dbReference type="EC" id="2.8.3.6"/>
    </reaction>
</comment>
<comment type="function">
    <text evidence="5">CoA transferase having broad substrate specificity for short-chain acyl-CoA thioesters with the activity decreasing when the length of the carboxylic acid chain exceeds four carbons.</text>
</comment>
<keyword evidence="7" id="KW-1185">Reference proteome</keyword>
<dbReference type="InterPro" id="IPR037171">
    <property type="entry name" value="NagB/RpiA_transferase-like"/>
</dbReference>
<dbReference type="Pfam" id="PF01144">
    <property type="entry name" value="CoA_trans"/>
    <property type="match status" value="2"/>
</dbReference>
<dbReference type="EMBL" id="CP025738">
    <property type="protein sequence ID" value="AUO47320.1"/>
    <property type="molecule type" value="Genomic_DNA"/>
</dbReference>
<dbReference type="InterPro" id="IPR012792">
    <property type="entry name" value="3-oxoacid_CoA-transf_A"/>
</dbReference>
<dbReference type="SUPFAM" id="SSF100950">
    <property type="entry name" value="NagB/RpiA/CoA transferase-like"/>
    <property type="match status" value="2"/>
</dbReference>
<dbReference type="SMART" id="SM00882">
    <property type="entry name" value="CoA_trans"/>
    <property type="match status" value="2"/>
</dbReference>
<comment type="similarity">
    <text evidence="3 5">Belongs to the 3-oxoacid CoA-transferase family.</text>
</comment>
<dbReference type="InterPro" id="IPR014388">
    <property type="entry name" value="3-oxoacid_CoA-transferase"/>
</dbReference>
<dbReference type="Gene3D" id="3.40.1080.10">
    <property type="entry name" value="Glutaconate Coenzyme A-transferase"/>
    <property type="match status" value="2"/>
</dbReference>
<evidence type="ECO:0000313" key="6">
    <source>
        <dbReference type="EMBL" id="AUO47320.1"/>
    </source>
</evidence>
<evidence type="ECO:0000256" key="1">
    <source>
        <dbReference type="ARBA" id="ARBA00001447"/>
    </source>
</evidence>
<reference evidence="6 7" key="1">
    <citation type="submission" date="2018-01" db="EMBL/GenBank/DDBJ databases">
        <title>Tropical forage species Digitaria eriantha prevents oxidative stress under low temperature conditions by the incorporation of polyhydroxybutyrate-producing endophytic bacteria.</title>
        <authorList>
            <person name="Stritzler M."/>
            <person name="Ayub N."/>
        </authorList>
    </citation>
    <scope>NUCLEOTIDE SEQUENCE [LARGE SCALE GENOMIC DNA]</scope>
    <source>
        <strain evidence="6 7">FR1</strain>
    </source>
</reference>
<evidence type="ECO:0000313" key="7">
    <source>
        <dbReference type="Proteomes" id="UP000235315"/>
    </source>
</evidence>
<evidence type="ECO:0000256" key="2">
    <source>
        <dbReference type="ARBA" id="ARBA00005114"/>
    </source>
</evidence>